<proteinExistence type="inferred from homology"/>
<evidence type="ECO:0000256" key="1">
    <source>
        <dbReference type="ARBA" id="ARBA00008966"/>
    </source>
</evidence>
<evidence type="ECO:0000259" key="5">
    <source>
        <dbReference type="Pfam" id="PF13339"/>
    </source>
</evidence>
<evidence type="ECO:0000313" key="6">
    <source>
        <dbReference type="EMBL" id="ANB13759.1"/>
    </source>
</evidence>
<feature type="domain" description="Apoptosis-antagonizing transcription factor C-terminal" evidence="4">
    <location>
        <begin position="387"/>
        <end position="464"/>
    </location>
</feature>
<dbReference type="GO" id="GO:0000462">
    <property type="term" value="P:maturation of SSU-rRNA from tricistronic rRNA transcript (SSU-rRNA, 5.8S rRNA, LSU-rRNA)"/>
    <property type="evidence" value="ECO:0007669"/>
    <property type="project" value="TreeGrafter"/>
</dbReference>
<name>A0A167E858_9ASCO</name>
<feature type="region of interest" description="Disordered" evidence="3">
    <location>
        <begin position="1"/>
        <end position="43"/>
    </location>
</feature>
<dbReference type="AlphaFoldDB" id="A0A167E858"/>
<reference evidence="6 7" key="1">
    <citation type="submission" date="2016-02" db="EMBL/GenBank/DDBJ databases">
        <title>Complete genome sequence and transcriptome regulation of the pentose utilising yeast Sugiyamaella lignohabitans.</title>
        <authorList>
            <person name="Bellasio M."/>
            <person name="Peymann A."/>
            <person name="Valli M."/>
            <person name="Sipitzky M."/>
            <person name="Graf A."/>
            <person name="Sauer M."/>
            <person name="Marx H."/>
            <person name="Mattanovich D."/>
        </authorList>
    </citation>
    <scope>NUCLEOTIDE SEQUENCE [LARGE SCALE GENOMIC DNA]</scope>
    <source>
        <strain evidence="6 7">CBS 10342</strain>
    </source>
</reference>
<accession>A0A167E858</accession>
<dbReference type="Proteomes" id="UP000189580">
    <property type="component" value="Chromosome d"/>
</dbReference>
<dbReference type="InterPro" id="IPR012617">
    <property type="entry name" value="AATF_C"/>
</dbReference>
<feature type="compositionally biased region" description="Acidic residues" evidence="3">
    <location>
        <begin position="473"/>
        <end position="489"/>
    </location>
</feature>
<protein>
    <recommendedName>
        <fullName evidence="2">Protein BFR2</fullName>
    </recommendedName>
</protein>
<dbReference type="PANTHER" id="PTHR15565">
    <property type="entry name" value="AATF PROTEIN APOPTOSIS ANTAGONIZING TRANSCRIPTION FACTOR"/>
    <property type="match status" value="1"/>
</dbReference>
<dbReference type="PANTHER" id="PTHR15565:SF0">
    <property type="entry name" value="PROTEIN AATF"/>
    <property type="match status" value="1"/>
</dbReference>
<feature type="domain" description="AATF leucine zipper-containing" evidence="5">
    <location>
        <begin position="185"/>
        <end position="306"/>
    </location>
</feature>
<organism evidence="6 7">
    <name type="scientific">Sugiyamaella lignohabitans</name>
    <dbReference type="NCBI Taxonomy" id="796027"/>
    <lineage>
        <taxon>Eukaryota</taxon>
        <taxon>Fungi</taxon>
        <taxon>Dikarya</taxon>
        <taxon>Ascomycota</taxon>
        <taxon>Saccharomycotina</taxon>
        <taxon>Dipodascomycetes</taxon>
        <taxon>Dipodascales</taxon>
        <taxon>Trichomonascaceae</taxon>
        <taxon>Sugiyamaella</taxon>
    </lineage>
</organism>
<dbReference type="GeneID" id="30036865"/>
<dbReference type="OrthoDB" id="5783963at2759"/>
<dbReference type="RefSeq" id="XP_018736236.1">
    <property type="nucleotide sequence ID" value="XM_018881793.1"/>
</dbReference>
<dbReference type="Pfam" id="PF13339">
    <property type="entry name" value="AATF-Che1"/>
    <property type="match status" value="1"/>
</dbReference>
<dbReference type="KEGG" id="slb:AWJ20_4704"/>
<sequence>MPSLADQLAKLANPEPVDFDPEDFENRNPDDDSGNELEVNKAATEHYLEVSKSSLRNDELNVDGVKYVGKRVKRDALFEQNGGHSEESDDDDEEEVEGEDDSEEEEEEEEDSEENDVVNGNESEEEDEMQSDDDISEKKEQRKLNGSASDGVPEDEVAKRAQLQELIDAERKNLAGRLSNTAKADAEKGSAVQHQLNIYESIIDCRIKLQKSIQAVNELPISRSSAEKFTTEATPELISKNKESVFDLLNKVSQLRLRLLQKDGLTDLPKKLSKKRSLTTAFENAQSLDKPLYGYRESVLTKWSQKVQSSTGSMALQSSKFKSLNQTAAIQVSTVLADMERLVKRTKLNRSNVKALGLETVAEDQEKQAKTVDIQEEDHIFDDTDFYRQILKELVDRRMADSGNTAGLKWTVTKAKVKKNIDTKASKGRKLRYTVQEKVQGFDVPRHTTTWTDEQIDDLFASLLGQKIKIDENDNSDAEEDKPEEEPENDGLQIFG</sequence>
<evidence type="ECO:0000256" key="3">
    <source>
        <dbReference type="SAM" id="MobiDB-lite"/>
    </source>
</evidence>
<comment type="similarity">
    <text evidence="1">Belongs to the AATF family.</text>
</comment>
<feature type="region of interest" description="Disordered" evidence="3">
    <location>
        <begin position="71"/>
        <end position="157"/>
    </location>
</feature>
<dbReference type="Pfam" id="PF08164">
    <property type="entry name" value="TRAUB"/>
    <property type="match status" value="1"/>
</dbReference>
<evidence type="ECO:0000313" key="7">
    <source>
        <dbReference type="Proteomes" id="UP000189580"/>
    </source>
</evidence>
<dbReference type="InterPro" id="IPR025160">
    <property type="entry name" value="AATF"/>
</dbReference>
<evidence type="ECO:0000256" key="2">
    <source>
        <dbReference type="ARBA" id="ARBA00013850"/>
    </source>
</evidence>
<dbReference type="EMBL" id="CP014502">
    <property type="protein sequence ID" value="ANB13759.1"/>
    <property type="molecule type" value="Genomic_DNA"/>
</dbReference>
<evidence type="ECO:0000259" key="4">
    <source>
        <dbReference type="Pfam" id="PF08164"/>
    </source>
</evidence>
<dbReference type="GO" id="GO:0005730">
    <property type="term" value="C:nucleolus"/>
    <property type="evidence" value="ECO:0007669"/>
    <property type="project" value="TreeGrafter"/>
</dbReference>
<feature type="compositionally biased region" description="Acidic residues" evidence="3">
    <location>
        <begin position="87"/>
        <end position="135"/>
    </location>
</feature>
<gene>
    <name evidence="6" type="primary">BFR2</name>
    <name evidence="6" type="ORF">AWJ20_4704</name>
</gene>
<keyword evidence="7" id="KW-1185">Reference proteome</keyword>
<dbReference type="InterPro" id="IPR039223">
    <property type="entry name" value="AATF/Bfr2"/>
</dbReference>
<feature type="region of interest" description="Disordered" evidence="3">
    <location>
        <begin position="470"/>
        <end position="496"/>
    </location>
</feature>